<gene>
    <name evidence="3" type="ORF">GCM10011519_08760</name>
</gene>
<reference evidence="3" key="2">
    <citation type="submission" date="2020-09" db="EMBL/GenBank/DDBJ databases">
        <authorList>
            <person name="Sun Q."/>
            <person name="Zhou Y."/>
        </authorList>
    </citation>
    <scope>NUCLEOTIDE SEQUENCE</scope>
    <source>
        <strain evidence="3">CGMCC 1.16067</strain>
    </source>
</reference>
<evidence type="ECO:0008006" key="5">
    <source>
        <dbReference type="Google" id="ProtNLM"/>
    </source>
</evidence>
<protein>
    <recommendedName>
        <fullName evidence="5">Mce-associated membrane protein</fullName>
    </recommendedName>
</protein>
<sequence>MSILKGRLGLSLLAVLGVVLLAVGIIGFVRGHQIRSVPAAQNDALVDSASTAKVEAEVSQALTQVLSYDYTDPAPTEASAKQLLQGDARTQYDELFTELQKRAAGQKLTLTAKVRTAGVESLSDDSAKLLVFLDQTSTRATDNQSNVAAAQVAITARDVDGTWKITGLRPL</sequence>
<name>A0A917BDU6_9ACTN</name>
<keyword evidence="2" id="KW-0472">Membrane</keyword>
<dbReference type="PANTHER" id="PTHR37042">
    <property type="entry name" value="OUTER MEMBRANE PROTEIN RV1973"/>
    <property type="match status" value="1"/>
</dbReference>
<dbReference type="Proteomes" id="UP000649179">
    <property type="component" value="Unassembled WGS sequence"/>
</dbReference>
<accession>A0A917BDU6</accession>
<dbReference type="PANTHER" id="PTHR37042:SF4">
    <property type="entry name" value="OUTER MEMBRANE PROTEIN RV1973"/>
    <property type="match status" value="1"/>
</dbReference>
<keyword evidence="4" id="KW-1185">Reference proteome</keyword>
<comment type="caution">
    <text evidence="3">The sequence shown here is derived from an EMBL/GenBank/DDBJ whole genome shotgun (WGS) entry which is preliminary data.</text>
</comment>
<proteinExistence type="predicted"/>
<evidence type="ECO:0000256" key="1">
    <source>
        <dbReference type="ARBA" id="ARBA00004370"/>
    </source>
</evidence>
<evidence type="ECO:0000313" key="4">
    <source>
        <dbReference type="Proteomes" id="UP000649179"/>
    </source>
</evidence>
<dbReference type="RefSeq" id="WP_188778566.1">
    <property type="nucleotide sequence ID" value="NZ_BMKQ01000001.1"/>
</dbReference>
<comment type="subcellular location">
    <subcellularLocation>
        <location evidence="1">Membrane</location>
    </subcellularLocation>
</comment>
<organism evidence="3 4">
    <name type="scientific">Marmoricola endophyticus</name>
    <dbReference type="NCBI Taxonomy" id="2040280"/>
    <lineage>
        <taxon>Bacteria</taxon>
        <taxon>Bacillati</taxon>
        <taxon>Actinomycetota</taxon>
        <taxon>Actinomycetes</taxon>
        <taxon>Propionibacteriales</taxon>
        <taxon>Nocardioidaceae</taxon>
        <taxon>Marmoricola</taxon>
    </lineage>
</organism>
<reference evidence="3" key="1">
    <citation type="journal article" date="2014" name="Int. J. Syst. Evol. Microbiol.">
        <title>Complete genome sequence of Corynebacterium casei LMG S-19264T (=DSM 44701T), isolated from a smear-ripened cheese.</title>
        <authorList>
            <consortium name="US DOE Joint Genome Institute (JGI-PGF)"/>
            <person name="Walter F."/>
            <person name="Albersmeier A."/>
            <person name="Kalinowski J."/>
            <person name="Ruckert C."/>
        </authorList>
    </citation>
    <scope>NUCLEOTIDE SEQUENCE</scope>
    <source>
        <strain evidence="3">CGMCC 1.16067</strain>
    </source>
</reference>
<dbReference type="GO" id="GO:0016020">
    <property type="term" value="C:membrane"/>
    <property type="evidence" value="ECO:0007669"/>
    <property type="project" value="UniProtKB-SubCell"/>
</dbReference>
<evidence type="ECO:0000256" key="2">
    <source>
        <dbReference type="ARBA" id="ARBA00023136"/>
    </source>
</evidence>
<dbReference type="AlphaFoldDB" id="A0A917BDU6"/>
<dbReference type="EMBL" id="BMKQ01000001">
    <property type="protein sequence ID" value="GGF37458.1"/>
    <property type="molecule type" value="Genomic_DNA"/>
</dbReference>
<evidence type="ECO:0000313" key="3">
    <source>
        <dbReference type="EMBL" id="GGF37458.1"/>
    </source>
</evidence>